<proteinExistence type="predicted"/>
<feature type="region of interest" description="Disordered" evidence="1">
    <location>
        <begin position="80"/>
        <end position="106"/>
    </location>
</feature>
<dbReference type="Proteomes" id="UP001189429">
    <property type="component" value="Unassembled WGS sequence"/>
</dbReference>
<evidence type="ECO:0000259" key="2">
    <source>
        <dbReference type="PROSITE" id="PS50206"/>
    </source>
</evidence>
<gene>
    <name evidence="3" type="ORF">PCOR1329_LOCUS13742</name>
</gene>
<keyword evidence="4" id="KW-1185">Reference proteome</keyword>
<dbReference type="CDD" id="cd00158">
    <property type="entry name" value="RHOD"/>
    <property type="match status" value="1"/>
</dbReference>
<dbReference type="InterPro" id="IPR001763">
    <property type="entry name" value="Rhodanese-like_dom"/>
</dbReference>
<feature type="domain" description="Rhodanese" evidence="2">
    <location>
        <begin position="27"/>
        <end position="75"/>
    </location>
</feature>
<evidence type="ECO:0000256" key="1">
    <source>
        <dbReference type="SAM" id="MobiDB-lite"/>
    </source>
</evidence>
<protein>
    <recommendedName>
        <fullName evidence="2">Rhodanese domain-containing protein</fullName>
    </recommendedName>
</protein>
<accession>A0ABN9QS84</accession>
<evidence type="ECO:0000313" key="4">
    <source>
        <dbReference type="Proteomes" id="UP001189429"/>
    </source>
</evidence>
<feature type="non-terminal residue" evidence="3">
    <location>
        <position position="1"/>
    </location>
</feature>
<dbReference type="Gene3D" id="3.40.250.10">
    <property type="entry name" value="Rhodanese-like domain"/>
    <property type="match status" value="1"/>
</dbReference>
<name>A0ABN9QS84_9DINO</name>
<dbReference type="SUPFAM" id="SSF52821">
    <property type="entry name" value="Rhodanese/Cell cycle control phosphatase"/>
    <property type="match status" value="1"/>
</dbReference>
<dbReference type="EMBL" id="CAUYUJ010004076">
    <property type="protein sequence ID" value="CAK0808027.1"/>
    <property type="molecule type" value="Genomic_DNA"/>
</dbReference>
<reference evidence="3" key="1">
    <citation type="submission" date="2023-10" db="EMBL/GenBank/DDBJ databases">
        <authorList>
            <person name="Chen Y."/>
            <person name="Shah S."/>
            <person name="Dougan E. K."/>
            <person name="Thang M."/>
            <person name="Chan C."/>
        </authorList>
    </citation>
    <scope>NUCLEOTIDE SEQUENCE [LARGE SCALE GENOMIC DNA]</scope>
</reference>
<dbReference type="InterPro" id="IPR036873">
    <property type="entry name" value="Rhodanese-like_dom_sf"/>
</dbReference>
<dbReference type="PROSITE" id="PS50206">
    <property type="entry name" value="RHODANESE_3"/>
    <property type="match status" value="1"/>
</dbReference>
<evidence type="ECO:0000313" key="3">
    <source>
        <dbReference type="EMBL" id="CAK0808027.1"/>
    </source>
</evidence>
<sequence>VRGHHRACGRLGHRGQADTCYQACSGNFGRKILVLCTKGSKSAIAWEFLKEHGIDAYLVDGGLEAWEKAGLHTQAMKFHQYDLTPRRKPGRRYEPRHRGTQPATRQ</sequence>
<dbReference type="Pfam" id="PF00581">
    <property type="entry name" value="Rhodanese"/>
    <property type="match status" value="1"/>
</dbReference>
<organism evidence="3 4">
    <name type="scientific">Prorocentrum cordatum</name>
    <dbReference type="NCBI Taxonomy" id="2364126"/>
    <lineage>
        <taxon>Eukaryota</taxon>
        <taxon>Sar</taxon>
        <taxon>Alveolata</taxon>
        <taxon>Dinophyceae</taxon>
        <taxon>Prorocentrales</taxon>
        <taxon>Prorocentraceae</taxon>
        <taxon>Prorocentrum</taxon>
    </lineage>
</organism>
<comment type="caution">
    <text evidence="3">The sequence shown here is derived from an EMBL/GenBank/DDBJ whole genome shotgun (WGS) entry which is preliminary data.</text>
</comment>